<name>A0A919R0K2_9ACTN</name>
<evidence type="ECO:0000259" key="1">
    <source>
        <dbReference type="Pfam" id="PF12680"/>
    </source>
</evidence>
<feature type="domain" description="SnoaL-like" evidence="1">
    <location>
        <begin position="14"/>
        <end position="127"/>
    </location>
</feature>
<accession>A0A919R0K2</accession>
<dbReference type="Proteomes" id="UP000655287">
    <property type="component" value="Unassembled WGS sequence"/>
</dbReference>
<evidence type="ECO:0000313" key="3">
    <source>
        <dbReference type="Proteomes" id="UP000655287"/>
    </source>
</evidence>
<dbReference type="SUPFAM" id="SSF54427">
    <property type="entry name" value="NTF2-like"/>
    <property type="match status" value="1"/>
</dbReference>
<dbReference type="AlphaFoldDB" id="A0A919R0K2"/>
<evidence type="ECO:0000313" key="2">
    <source>
        <dbReference type="EMBL" id="GII77559.1"/>
    </source>
</evidence>
<gene>
    <name evidence="2" type="ORF">Sru01_25410</name>
</gene>
<dbReference type="Gene3D" id="3.10.450.50">
    <property type="match status" value="1"/>
</dbReference>
<sequence length="146" mass="16226">MTRQRIDDLVAATVARCFAAFNDHDTDAYVRCFTDDGTLEDIALQQTFKGHAELAEFMDRWVAACPDTRVDLAEPIISGNRAAVPWLGLGTLTGHFPHLPATAVRGSRIENRGLSLMEFSDDGLVRRQADYYDIFAVLRQIGVVPE</sequence>
<reference evidence="2" key="1">
    <citation type="submission" date="2021-01" db="EMBL/GenBank/DDBJ databases">
        <title>Whole genome shotgun sequence of Sphaerisporangium rufum NBRC 109079.</title>
        <authorList>
            <person name="Komaki H."/>
            <person name="Tamura T."/>
        </authorList>
    </citation>
    <scope>NUCLEOTIDE SEQUENCE</scope>
    <source>
        <strain evidence="2">NBRC 109079</strain>
    </source>
</reference>
<comment type="caution">
    <text evidence="2">The sequence shown here is derived from an EMBL/GenBank/DDBJ whole genome shotgun (WGS) entry which is preliminary data.</text>
</comment>
<dbReference type="InterPro" id="IPR037401">
    <property type="entry name" value="SnoaL-like"/>
</dbReference>
<dbReference type="Pfam" id="PF12680">
    <property type="entry name" value="SnoaL_2"/>
    <property type="match status" value="1"/>
</dbReference>
<dbReference type="RefSeq" id="WP_203984479.1">
    <property type="nucleotide sequence ID" value="NZ_BOOU01000036.1"/>
</dbReference>
<organism evidence="2 3">
    <name type="scientific">Sphaerisporangium rufum</name>
    <dbReference type="NCBI Taxonomy" id="1381558"/>
    <lineage>
        <taxon>Bacteria</taxon>
        <taxon>Bacillati</taxon>
        <taxon>Actinomycetota</taxon>
        <taxon>Actinomycetes</taxon>
        <taxon>Streptosporangiales</taxon>
        <taxon>Streptosporangiaceae</taxon>
        <taxon>Sphaerisporangium</taxon>
    </lineage>
</organism>
<proteinExistence type="predicted"/>
<protein>
    <recommendedName>
        <fullName evidence="1">SnoaL-like domain-containing protein</fullName>
    </recommendedName>
</protein>
<dbReference type="InterPro" id="IPR032710">
    <property type="entry name" value="NTF2-like_dom_sf"/>
</dbReference>
<dbReference type="EMBL" id="BOOU01000036">
    <property type="protein sequence ID" value="GII77559.1"/>
    <property type="molecule type" value="Genomic_DNA"/>
</dbReference>
<keyword evidence="3" id="KW-1185">Reference proteome</keyword>